<dbReference type="OrthoDB" id="548795at2759"/>
<gene>
    <name evidence="1" type="ORF">CALMAC_LOCUS830</name>
</gene>
<reference evidence="1 2" key="1">
    <citation type="submission" date="2019-01" db="EMBL/GenBank/DDBJ databases">
        <authorList>
            <person name="Sayadi A."/>
        </authorList>
    </citation>
    <scope>NUCLEOTIDE SEQUENCE [LARGE SCALE GENOMIC DNA]</scope>
</reference>
<protein>
    <submittedName>
        <fullName evidence="1">Uncharacterized protein</fullName>
    </submittedName>
</protein>
<organism evidence="1 2">
    <name type="scientific">Callosobruchus maculatus</name>
    <name type="common">Southern cowpea weevil</name>
    <name type="synonym">Pulse bruchid</name>
    <dbReference type="NCBI Taxonomy" id="64391"/>
    <lineage>
        <taxon>Eukaryota</taxon>
        <taxon>Metazoa</taxon>
        <taxon>Ecdysozoa</taxon>
        <taxon>Arthropoda</taxon>
        <taxon>Hexapoda</taxon>
        <taxon>Insecta</taxon>
        <taxon>Pterygota</taxon>
        <taxon>Neoptera</taxon>
        <taxon>Endopterygota</taxon>
        <taxon>Coleoptera</taxon>
        <taxon>Polyphaga</taxon>
        <taxon>Cucujiformia</taxon>
        <taxon>Chrysomeloidea</taxon>
        <taxon>Chrysomelidae</taxon>
        <taxon>Bruchinae</taxon>
        <taxon>Bruchini</taxon>
        <taxon>Callosobruchus</taxon>
    </lineage>
</organism>
<keyword evidence="2" id="KW-1185">Reference proteome</keyword>
<dbReference type="AlphaFoldDB" id="A0A653BGM6"/>
<evidence type="ECO:0000313" key="1">
    <source>
        <dbReference type="EMBL" id="VEN34732.1"/>
    </source>
</evidence>
<dbReference type="EMBL" id="CAACVG010000948">
    <property type="protein sequence ID" value="VEN34732.1"/>
    <property type="molecule type" value="Genomic_DNA"/>
</dbReference>
<proteinExistence type="predicted"/>
<accession>A0A653BGM6</accession>
<name>A0A653BGM6_CALMS</name>
<dbReference type="Proteomes" id="UP000410492">
    <property type="component" value="Unassembled WGS sequence"/>
</dbReference>
<sequence length="57" mass="6702">MVWPISCDLIPYDIFSTTFDTATELTRHGQGSTEKSHEEFSKEVVEFFEEHNEKHKL</sequence>
<evidence type="ECO:0000313" key="2">
    <source>
        <dbReference type="Proteomes" id="UP000410492"/>
    </source>
</evidence>